<keyword evidence="1" id="KW-0732">Signal</keyword>
<name>A0A4Y8S2E3_9SPHI</name>
<keyword evidence="3" id="KW-1185">Reference proteome</keyword>
<dbReference type="AlphaFoldDB" id="A0A4Y8S2E3"/>
<proteinExistence type="predicted"/>
<reference evidence="2 3" key="1">
    <citation type="journal article" date="2017" name="Int. J. Syst. Evol. Microbiol.">
        <title>Mucilaginibacterpsychrotolerans sp. nov., isolated from peatlands.</title>
        <authorList>
            <person name="Deng Y."/>
            <person name="Shen L."/>
            <person name="Xu B."/>
            <person name="Liu Y."/>
            <person name="Gu Z."/>
            <person name="Liu H."/>
            <person name="Zhou Y."/>
        </authorList>
    </citation>
    <scope>NUCLEOTIDE SEQUENCE [LARGE SCALE GENOMIC DNA]</scope>
    <source>
        <strain evidence="2 3">NH7-4</strain>
    </source>
</reference>
<evidence type="ECO:0000256" key="1">
    <source>
        <dbReference type="SAM" id="SignalP"/>
    </source>
</evidence>
<comment type="caution">
    <text evidence="2">The sequence shown here is derived from an EMBL/GenBank/DDBJ whole genome shotgun (WGS) entry which is preliminary data.</text>
</comment>
<dbReference type="RefSeq" id="WP_133236784.1">
    <property type="nucleotide sequence ID" value="NZ_SOZE01000052.1"/>
</dbReference>
<sequence>MKKLSIITVLCLLSSFSYGQLPWVKVTDADFVGKTFKLNKPYRTDLYITSLVYNINKKPGEEDRYVMPLKNGRGTDYSLIFDKVFKCTGAAAYDSSRLAYYIQLYNKDIGTFYAFYVLSTYYPPDFYDLTCIEDEAAVNDIINNGTKAMRSSIDSLGKLNIGKRVWIKNKELGTYNDANKTYGELGNTDLRFTSATITRVSFSGTTFNPCRIFAKVANGTTVFFDTDFNTSANYQEYMTHTVNGKTVFEKRNRITDGFFLKDPVLTYHLTPSLIKTIKKGDVYIGMNKNIVLLIEGEPEKINRSTNAYTVHEQWVYSNHTKYYYFDNGKLTNIQD</sequence>
<feature type="signal peptide" evidence="1">
    <location>
        <begin position="1"/>
        <end position="19"/>
    </location>
</feature>
<evidence type="ECO:0000313" key="2">
    <source>
        <dbReference type="EMBL" id="TFF32177.1"/>
    </source>
</evidence>
<dbReference type="EMBL" id="SOZE01000052">
    <property type="protein sequence ID" value="TFF32177.1"/>
    <property type="molecule type" value="Genomic_DNA"/>
</dbReference>
<dbReference type="Proteomes" id="UP000297540">
    <property type="component" value="Unassembled WGS sequence"/>
</dbReference>
<protein>
    <submittedName>
        <fullName evidence="2">Uncharacterized protein</fullName>
    </submittedName>
</protein>
<organism evidence="2 3">
    <name type="scientific">Mucilaginibacter psychrotolerans</name>
    <dbReference type="NCBI Taxonomy" id="1524096"/>
    <lineage>
        <taxon>Bacteria</taxon>
        <taxon>Pseudomonadati</taxon>
        <taxon>Bacteroidota</taxon>
        <taxon>Sphingobacteriia</taxon>
        <taxon>Sphingobacteriales</taxon>
        <taxon>Sphingobacteriaceae</taxon>
        <taxon>Mucilaginibacter</taxon>
    </lineage>
</organism>
<feature type="chain" id="PRO_5021427481" evidence="1">
    <location>
        <begin position="20"/>
        <end position="335"/>
    </location>
</feature>
<accession>A0A4Y8S2E3</accession>
<evidence type="ECO:0000313" key="3">
    <source>
        <dbReference type="Proteomes" id="UP000297540"/>
    </source>
</evidence>
<dbReference type="OrthoDB" id="711462at2"/>
<gene>
    <name evidence="2" type="ORF">E2R66_27000</name>
</gene>